<comment type="caution">
    <text evidence="1">The sequence shown here is derived from an EMBL/GenBank/DDBJ whole genome shotgun (WGS) entry which is preliminary data.</text>
</comment>
<sequence length="674" mass="77316">MSVKRYEKWIWIELIGFENQDRDYGVGAYLETVGYIPDAVSLLLFTPDFIHAHNGMSEEHILPPEVCSYNARPYGKHRNRQIWTNFQLKGLVEQLQKHGIEVYCAFFDLFHVHNPELPRPSEWCGAHPELYEMRMSGDAFGVINPLKRFKDGSYYEDLFIHDLMTVMRDYRFDGYHGADGYSSSRLSIAEIDYSDDMVEQFVRFIGDDLSQEITMNCDQDKLAMKQRGEWIWKHRRIEWIRFHAARWASLWQKIMIAIKNEGKKAVANSTWTRDPFEALYRYGVDYRQLAATGIDGFVVESVAASLSSGADGMEYEPITEFMAMLASMKAYMPETRLICLNAIQDTNEQWDTINHAPTVLERDIYTFSNLYVQVEGKLKRSSAGFMACLGDGISRDGWKWLSDRWELGFDGNPERIVGVSLVWSDEALQNSLEDFMLTRNWPVHRLMDQWLQKGAPLHSFVNISDLEQANGAIVVANLHQLPDDEFERAAGYRNGPSILIGQMTERLARLTAAAGLNLVCEPDQYFCVTRDAMGVTQDVFLMEQADIEGELQHIDSINDAISWVKQLYFTSMSDDFLSRCVETMERAAGAPVVVKNQEFIRMTVLEMKPGTWRILIHNVFHKYKFARIDVGRPIASINVLTDFPGVPVFPDGSEFGLYVPGRGMVIVELELNEE</sequence>
<organism evidence="1 2">
    <name type="scientific">Paenibacillus mendelii</name>
    <dbReference type="NCBI Taxonomy" id="206163"/>
    <lineage>
        <taxon>Bacteria</taxon>
        <taxon>Bacillati</taxon>
        <taxon>Bacillota</taxon>
        <taxon>Bacilli</taxon>
        <taxon>Bacillales</taxon>
        <taxon>Paenibacillaceae</taxon>
        <taxon>Paenibacillus</taxon>
    </lineage>
</organism>
<evidence type="ECO:0008006" key="3">
    <source>
        <dbReference type="Google" id="ProtNLM"/>
    </source>
</evidence>
<name>A0ABV6JET6_9BACL</name>
<evidence type="ECO:0000313" key="1">
    <source>
        <dbReference type="EMBL" id="MFC0394430.1"/>
    </source>
</evidence>
<proteinExistence type="predicted"/>
<dbReference type="EMBL" id="JBHLVF010000041">
    <property type="protein sequence ID" value="MFC0394430.1"/>
    <property type="molecule type" value="Genomic_DNA"/>
</dbReference>
<dbReference type="Proteomes" id="UP001589818">
    <property type="component" value="Unassembled WGS sequence"/>
</dbReference>
<keyword evidence="2" id="KW-1185">Reference proteome</keyword>
<evidence type="ECO:0000313" key="2">
    <source>
        <dbReference type="Proteomes" id="UP001589818"/>
    </source>
</evidence>
<accession>A0ABV6JET6</accession>
<reference evidence="1 2" key="1">
    <citation type="submission" date="2024-09" db="EMBL/GenBank/DDBJ databases">
        <authorList>
            <person name="Sun Q."/>
            <person name="Mori K."/>
        </authorList>
    </citation>
    <scope>NUCLEOTIDE SEQUENCE [LARGE SCALE GENOMIC DNA]</scope>
    <source>
        <strain evidence="1 2">CCM 4839</strain>
    </source>
</reference>
<gene>
    <name evidence="1" type="ORF">ACFFJ8_24115</name>
</gene>
<dbReference type="RefSeq" id="WP_204815570.1">
    <property type="nucleotide sequence ID" value="NZ_JANHOF010000001.1"/>
</dbReference>
<protein>
    <recommendedName>
        <fullName evidence="3">Alpha-amylase</fullName>
    </recommendedName>
</protein>